<dbReference type="AlphaFoldDB" id="A0A4P2R292"/>
<name>A0A4P2R292_SORCE</name>
<evidence type="ECO:0000313" key="3">
    <source>
        <dbReference type="Proteomes" id="UP000295497"/>
    </source>
</evidence>
<reference evidence="2 3" key="1">
    <citation type="submission" date="2015-09" db="EMBL/GenBank/DDBJ databases">
        <title>Sorangium comparison.</title>
        <authorList>
            <person name="Zaburannyi N."/>
            <person name="Bunk B."/>
            <person name="Overmann J."/>
            <person name="Mueller R."/>
        </authorList>
    </citation>
    <scope>NUCLEOTIDE SEQUENCE [LARGE SCALE GENOMIC DNA]</scope>
    <source>
        <strain evidence="2 3">So ce836</strain>
    </source>
</reference>
<feature type="compositionally biased region" description="Basic and acidic residues" evidence="1">
    <location>
        <begin position="242"/>
        <end position="253"/>
    </location>
</feature>
<proteinExistence type="predicted"/>
<feature type="compositionally biased region" description="Basic and acidic residues" evidence="1">
    <location>
        <begin position="218"/>
        <end position="227"/>
    </location>
</feature>
<dbReference type="EMBL" id="CP012672">
    <property type="protein sequence ID" value="AUX37080.1"/>
    <property type="molecule type" value="Genomic_DNA"/>
</dbReference>
<sequence>MLVLDRMPVTQGRHRAGLQRGAIYAKVPVSSRAFSFFAYLTTRLPIWGSSIPIRDAVRGERRAFRRALPWKSEAATAYVGASRLSDCILGLALTDGLPDELVSACRVASVVPSCIIQQSLPRHGFTKSPAPVQRARKNAARATLVAHWTPMLPAASAFVEPCLERGSRALREPGAPPLLQHRISTCFRRRRHHEVPPKQPRWRAAGARSRPSGTAHTDATERWEYQRGRSRRRANECAQRWLPREERPPRSAT</sequence>
<gene>
    <name evidence="2" type="ORF">SOCE836_092990</name>
</gene>
<organism evidence="2 3">
    <name type="scientific">Sorangium cellulosum</name>
    <name type="common">Polyangium cellulosum</name>
    <dbReference type="NCBI Taxonomy" id="56"/>
    <lineage>
        <taxon>Bacteria</taxon>
        <taxon>Pseudomonadati</taxon>
        <taxon>Myxococcota</taxon>
        <taxon>Polyangia</taxon>
        <taxon>Polyangiales</taxon>
        <taxon>Polyangiaceae</taxon>
        <taxon>Sorangium</taxon>
    </lineage>
</organism>
<accession>A0A4P2R292</accession>
<evidence type="ECO:0000313" key="2">
    <source>
        <dbReference type="EMBL" id="AUX37080.1"/>
    </source>
</evidence>
<dbReference type="Proteomes" id="UP000295497">
    <property type="component" value="Chromosome"/>
</dbReference>
<evidence type="ECO:0000256" key="1">
    <source>
        <dbReference type="SAM" id="MobiDB-lite"/>
    </source>
</evidence>
<protein>
    <submittedName>
        <fullName evidence="2">Uncharacterized protein</fullName>
    </submittedName>
</protein>
<feature type="region of interest" description="Disordered" evidence="1">
    <location>
        <begin position="189"/>
        <end position="253"/>
    </location>
</feature>